<keyword evidence="5" id="KW-1003">Cell membrane</keyword>
<dbReference type="PANTHER" id="PTHR33909:SF1">
    <property type="entry name" value="SEC TRANSLOCON ACCESSORY COMPLEX SUBUNIT YAJC"/>
    <property type="match status" value="1"/>
</dbReference>
<evidence type="ECO:0000256" key="4">
    <source>
        <dbReference type="ARBA" id="ARBA00022448"/>
    </source>
</evidence>
<dbReference type="PANTHER" id="PTHR33909">
    <property type="entry name" value="SEC TRANSLOCON ACCESSORY COMPLEX SUBUNIT YAJC"/>
    <property type="match status" value="1"/>
</dbReference>
<evidence type="ECO:0000256" key="2">
    <source>
        <dbReference type="ARBA" id="ARBA00006742"/>
    </source>
</evidence>
<dbReference type="STRING" id="445932.Emin_0564"/>
<sequence length="93" mass="10060">MEAAGGGSALNLIMIFVAALFLIMMVMSSRGDKKRAQVQREMIDALKKDDKVVIFGGIVGTIAGFKDDMVEVKLSETNKITVLKTSIVKAINK</sequence>
<evidence type="ECO:0000256" key="11">
    <source>
        <dbReference type="SAM" id="Phobius"/>
    </source>
</evidence>
<evidence type="ECO:0000256" key="5">
    <source>
        <dbReference type="ARBA" id="ARBA00022475"/>
    </source>
</evidence>
<accession>B2KBZ2</accession>
<dbReference type="EMBL" id="CP001055">
    <property type="protein sequence ID" value="ACC98119.1"/>
    <property type="molecule type" value="Genomic_DNA"/>
</dbReference>
<keyword evidence="7" id="KW-0653">Protein transport</keyword>
<name>B2KBZ2_ELUMP</name>
<keyword evidence="8 11" id="KW-1133">Transmembrane helix</keyword>
<dbReference type="GO" id="GO:0005886">
    <property type="term" value="C:plasma membrane"/>
    <property type="evidence" value="ECO:0007669"/>
    <property type="project" value="UniProtKB-SubCell"/>
</dbReference>
<dbReference type="OrthoDB" id="9800132at2"/>
<evidence type="ECO:0000256" key="7">
    <source>
        <dbReference type="ARBA" id="ARBA00022927"/>
    </source>
</evidence>
<keyword evidence="9" id="KW-0811">Translocation</keyword>
<gene>
    <name evidence="12" type="ordered locus">Emin_0564</name>
</gene>
<dbReference type="NCBIfam" id="TIGR00739">
    <property type="entry name" value="yajC"/>
    <property type="match status" value="1"/>
</dbReference>
<comment type="subcellular location">
    <subcellularLocation>
        <location evidence="1">Cell membrane</location>
        <topology evidence="1">Single-pass membrane protein</topology>
    </subcellularLocation>
</comment>
<proteinExistence type="inferred from homology"/>
<evidence type="ECO:0000256" key="6">
    <source>
        <dbReference type="ARBA" id="ARBA00022692"/>
    </source>
</evidence>
<dbReference type="HOGENOM" id="CLU_116157_5_2_0"/>
<evidence type="ECO:0000256" key="3">
    <source>
        <dbReference type="ARBA" id="ARBA00014962"/>
    </source>
</evidence>
<dbReference type="SMART" id="SM01323">
    <property type="entry name" value="YajC"/>
    <property type="match status" value="1"/>
</dbReference>
<keyword evidence="6 11" id="KW-0812">Transmembrane</keyword>
<feature type="transmembrane region" description="Helical" evidence="11">
    <location>
        <begin position="6"/>
        <end position="27"/>
    </location>
</feature>
<evidence type="ECO:0000256" key="8">
    <source>
        <dbReference type="ARBA" id="ARBA00022989"/>
    </source>
</evidence>
<comment type="similarity">
    <text evidence="2">Belongs to the YajC family.</text>
</comment>
<evidence type="ECO:0000313" key="13">
    <source>
        <dbReference type="Proteomes" id="UP000001029"/>
    </source>
</evidence>
<protein>
    <recommendedName>
        <fullName evidence="3">Sec translocon accessory complex subunit YajC</fullName>
    </recommendedName>
</protein>
<evidence type="ECO:0000256" key="9">
    <source>
        <dbReference type="ARBA" id="ARBA00023010"/>
    </source>
</evidence>
<dbReference type="AlphaFoldDB" id="B2KBZ2"/>
<dbReference type="Proteomes" id="UP000001029">
    <property type="component" value="Chromosome"/>
</dbReference>
<organism evidence="12 13">
    <name type="scientific">Elusimicrobium minutum (strain Pei191)</name>
    <dbReference type="NCBI Taxonomy" id="445932"/>
    <lineage>
        <taxon>Bacteria</taxon>
        <taxon>Pseudomonadati</taxon>
        <taxon>Elusimicrobiota</taxon>
        <taxon>Elusimicrobia</taxon>
        <taxon>Elusimicrobiales</taxon>
        <taxon>Elusimicrobiaceae</taxon>
        <taxon>Elusimicrobium</taxon>
    </lineage>
</organism>
<keyword evidence="4" id="KW-0813">Transport</keyword>
<dbReference type="RefSeq" id="WP_012414734.1">
    <property type="nucleotide sequence ID" value="NC_010644.1"/>
</dbReference>
<dbReference type="GO" id="GO:0015031">
    <property type="term" value="P:protein transport"/>
    <property type="evidence" value="ECO:0007669"/>
    <property type="project" value="UniProtKB-KW"/>
</dbReference>
<reference evidence="12 13" key="1">
    <citation type="journal article" date="2009" name="Appl. Environ. Microbiol.">
        <title>Genomic analysis of 'Elusimicrobium minutum,' the first cultivated representative of the phylum 'Elusimicrobia' (formerly termite group 1).</title>
        <authorList>
            <person name="Herlemann D.P.R."/>
            <person name="Geissinger O."/>
            <person name="Ikeda-Ohtsubo W."/>
            <person name="Kunin V."/>
            <person name="Sun H."/>
            <person name="Lapidus A."/>
            <person name="Hugenholtz P."/>
            <person name="Brune A."/>
        </authorList>
    </citation>
    <scope>NUCLEOTIDE SEQUENCE [LARGE SCALE GENOMIC DNA]</scope>
    <source>
        <strain evidence="12 13">Pei191</strain>
    </source>
</reference>
<keyword evidence="13" id="KW-1185">Reference proteome</keyword>
<evidence type="ECO:0000256" key="10">
    <source>
        <dbReference type="ARBA" id="ARBA00023136"/>
    </source>
</evidence>
<dbReference type="KEGG" id="emi:Emin_0564"/>
<dbReference type="InterPro" id="IPR003849">
    <property type="entry name" value="Preprotein_translocase_YajC"/>
</dbReference>
<keyword evidence="10 11" id="KW-0472">Membrane</keyword>
<evidence type="ECO:0000313" key="12">
    <source>
        <dbReference type="EMBL" id="ACC98119.1"/>
    </source>
</evidence>
<dbReference type="Pfam" id="PF02699">
    <property type="entry name" value="YajC"/>
    <property type="match status" value="1"/>
</dbReference>
<evidence type="ECO:0000256" key="1">
    <source>
        <dbReference type="ARBA" id="ARBA00004162"/>
    </source>
</evidence>